<dbReference type="PANTHER" id="PTHR33169:SF14">
    <property type="entry name" value="TRANSCRIPTIONAL REGULATOR RV3488"/>
    <property type="match status" value="1"/>
</dbReference>
<dbReference type="OrthoDB" id="122286at2"/>
<evidence type="ECO:0000259" key="1">
    <source>
        <dbReference type="Pfam" id="PF03551"/>
    </source>
</evidence>
<dbReference type="InterPro" id="IPR052509">
    <property type="entry name" value="Metal_resp_DNA-bind_regulator"/>
</dbReference>
<organism evidence="2 3">
    <name type="scientific">Microbacterium esteraromaticum</name>
    <dbReference type="NCBI Taxonomy" id="57043"/>
    <lineage>
        <taxon>Bacteria</taxon>
        <taxon>Bacillati</taxon>
        <taxon>Actinomycetota</taxon>
        <taxon>Actinomycetes</taxon>
        <taxon>Micrococcales</taxon>
        <taxon>Microbacteriaceae</taxon>
        <taxon>Microbacterium</taxon>
    </lineage>
</organism>
<evidence type="ECO:0000313" key="3">
    <source>
        <dbReference type="Proteomes" id="UP000196320"/>
    </source>
</evidence>
<dbReference type="Pfam" id="PF03551">
    <property type="entry name" value="PadR"/>
    <property type="match status" value="1"/>
</dbReference>
<accession>A0A1R4IKN0</accession>
<evidence type="ECO:0000313" key="2">
    <source>
        <dbReference type="EMBL" id="SJN20466.1"/>
    </source>
</evidence>
<dbReference type="RefSeq" id="WP_087129929.1">
    <property type="nucleotide sequence ID" value="NZ_FUKO01000010.1"/>
</dbReference>
<name>A0A1R4IKN0_9MICO</name>
<dbReference type="SUPFAM" id="SSF46785">
    <property type="entry name" value="Winged helix' DNA-binding domain"/>
    <property type="match status" value="1"/>
</dbReference>
<dbReference type="EMBL" id="FUKO01000010">
    <property type="protein sequence ID" value="SJN20466.1"/>
    <property type="molecule type" value="Genomic_DNA"/>
</dbReference>
<dbReference type="InterPro" id="IPR005149">
    <property type="entry name" value="Tscrpt_reg_PadR_N"/>
</dbReference>
<reference evidence="2 3" key="1">
    <citation type="submission" date="2017-02" db="EMBL/GenBank/DDBJ databases">
        <authorList>
            <person name="Peterson S.W."/>
        </authorList>
    </citation>
    <scope>NUCLEOTIDE SEQUENCE [LARGE SCALE GENOMIC DNA]</scope>
    <source>
        <strain evidence="2 3">B Mb 05.01</strain>
    </source>
</reference>
<protein>
    <submittedName>
        <fullName evidence="2">Transcriptional regulator, PadR family</fullName>
    </submittedName>
</protein>
<dbReference type="Gene3D" id="1.10.10.10">
    <property type="entry name" value="Winged helix-like DNA-binding domain superfamily/Winged helix DNA-binding domain"/>
    <property type="match status" value="1"/>
</dbReference>
<dbReference type="PANTHER" id="PTHR33169">
    <property type="entry name" value="PADR-FAMILY TRANSCRIPTIONAL REGULATOR"/>
    <property type="match status" value="1"/>
</dbReference>
<feature type="domain" description="Transcription regulator PadR N-terminal" evidence="1">
    <location>
        <begin position="21"/>
        <end position="91"/>
    </location>
</feature>
<dbReference type="InterPro" id="IPR036390">
    <property type="entry name" value="WH_DNA-bd_sf"/>
</dbReference>
<gene>
    <name evidence="2" type="ORF">FM104_02705</name>
</gene>
<dbReference type="AlphaFoldDB" id="A0A1R4IKN0"/>
<dbReference type="InterPro" id="IPR036388">
    <property type="entry name" value="WH-like_DNA-bd_sf"/>
</dbReference>
<dbReference type="Proteomes" id="UP000196320">
    <property type="component" value="Unassembled WGS sequence"/>
</dbReference>
<keyword evidence="3" id="KW-1185">Reference proteome</keyword>
<sequence>MTESAERIATNLRKGVLEYCVLAILAANERYGLELAGELQSRGLIASEGSLYPLLARMRENGLVDTRTVASGSGRPRKYYTITPLGREQLTTFATVWRTLSTEVDTILEEHHDR</sequence>
<proteinExistence type="predicted"/>